<protein>
    <submittedName>
        <fullName evidence="1">Uncharacterized protein</fullName>
    </submittedName>
</protein>
<evidence type="ECO:0000313" key="2">
    <source>
        <dbReference type="Proteomes" id="UP000018890"/>
    </source>
</evidence>
<reference evidence="1" key="1">
    <citation type="journal article" date="2014" name="Genome Announc.">
        <title>Draft Genome Sequences of Three Alkaliphilic Bacillus Strains, Bacillus wakoensis JCM 9140T, Bacillus akibai JCM 9157T, and Bacillus hemicellulosilyticus JCM 9152T.</title>
        <authorList>
            <person name="Yuki M."/>
            <person name="Oshima K."/>
            <person name="Suda W."/>
            <person name="Oshida Y."/>
            <person name="Kitamura K."/>
            <person name="Iida T."/>
            <person name="Hattori M."/>
            <person name="Ohkuma M."/>
        </authorList>
    </citation>
    <scope>NUCLEOTIDE SEQUENCE [LARGE SCALE GENOMIC DNA]</scope>
    <source>
        <strain evidence="1">JCM 9140</strain>
    </source>
</reference>
<dbReference type="STRING" id="1236970.JCM9140_1677"/>
<organism evidence="1 2">
    <name type="scientific">Halalkalibacter wakoensis JCM 9140</name>
    <dbReference type="NCBI Taxonomy" id="1236970"/>
    <lineage>
        <taxon>Bacteria</taxon>
        <taxon>Bacillati</taxon>
        <taxon>Bacillota</taxon>
        <taxon>Bacilli</taxon>
        <taxon>Bacillales</taxon>
        <taxon>Bacillaceae</taxon>
        <taxon>Halalkalibacter</taxon>
    </lineage>
</organism>
<comment type="caution">
    <text evidence="1">The sequence shown here is derived from an EMBL/GenBank/DDBJ whole genome shotgun (WGS) entry which is preliminary data.</text>
</comment>
<keyword evidence="2" id="KW-1185">Reference proteome</keyword>
<sequence length="61" mass="6643">MLDFISITGVVPKSQNGPFGTTSSIKCKEVFFHFAFHDKIHIIAVFGGGNQNGKRSARISC</sequence>
<proteinExistence type="predicted"/>
<gene>
    <name evidence="1" type="ORF">JCM9140_1677</name>
</gene>
<dbReference type="EMBL" id="BAUT01000012">
    <property type="protein sequence ID" value="GAE25670.1"/>
    <property type="molecule type" value="Genomic_DNA"/>
</dbReference>
<dbReference type="Proteomes" id="UP000018890">
    <property type="component" value="Unassembled WGS sequence"/>
</dbReference>
<name>W4Q142_9BACI</name>
<accession>W4Q142</accession>
<evidence type="ECO:0000313" key="1">
    <source>
        <dbReference type="EMBL" id="GAE25670.1"/>
    </source>
</evidence>
<dbReference type="AlphaFoldDB" id="W4Q142"/>